<evidence type="ECO:0000256" key="3">
    <source>
        <dbReference type="SAM" id="MobiDB-lite"/>
    </source>
</evidence>
<dbReference type="PANTHER" id="PTHR47435:SF4">
    <property type="entry name" value="KELCH REPEAT PROTEIN (AFU_ORTHOLOGUE AFUA_5G12780)"/>
    <property type="match status" value="1"/>
</dbReference>
<name>A0A2A9PGX3_OPHUN</name>
<keyword evidence="2" id="KW-0408">Iron</keyword>
<dbReference type="STRING" id="268505.A0A2A9PGX3"/>
<feature type="region of interest" description="Disordered" evidence="3">
    <location>
        <begin position="97"/>
        <end position="136"/>
    </location>
</feature>
<dbReference type="InterPro" id="IPR015915">
    <property type="entry name" value="Kelch-typ_b-propeller"/>
</dbReference>
<gene>
    <name evidence="4" type="ORF">XA68_11367</name>
</gene>
<reference evidence="4 5" key="2">
    <citation type="journal article" date="2017" name="Sci. Rep.">
        <title>Ant-infecting Ophiocordyceps genomes reveal a high diversity of potential behavioral manipulation genes and a possible major role for enterotoxins.</title>
        <authorList>
            <person name="de Bekker C."/>
            <person name="Ohm R.A."/>
            <person name="Evans H.C."/>
            <person name="Brachmann A."/>
            <person name="Hughes D.P."/>
        </authorList>
    </citation>
    <scope>NUCLEOTIDE SEQUENCE [LARGE SCALE GENOMIC DNA]</scope>
    <source>
        <strain evidence="4 5">SC16a</strain>
    </source>
</reference>
<feature type="region of interest" description="Disordered" evidence="3">
    <location>
        <begin position="151"/>
        <end position="173"/>
    </location>
</feature>
<sequence length="453" mass="47624">MQSLSRLRRHSTDFVNHLLTPRSTATWERIAVQAPARASHSLDVVAGAAYMFGGDVEGVVVDNDMHVVRLPSGGAGIDYFRVAAVAEEEVGRVGVAIDKSPSDSTPEPAPSTPEPAPSTPTPAPTRPSVPPPRAGHATAVIGSRIFLFGGRHPSSSSSSSSSSSPSSPSPPLAEAGRVWIFDTQTLTWTHVDPASSSPHPPARSGHSAAATEHPLVTNTNNQLHDDDDCGTFFIADGSPAHDVWSFDVASRCWSQLPSPPGPPRSGTALCISRSRLYRFGGGRLDFLPLGVDTFDDETEVHVCARAGSWQTTTTTTSPSSRDTSTQDAPCSRLATALHAINLGGGREYLVVAMGEGEDRLLDDVWLFQVSPQGMSTASLTDAVLQALGRKTGEGEWTSVSIAPRDLNGPLPPPRAWLASAPAGHIDGSAIVVWGGLGKDHGRLGDGWILRLGG</sequence>
<keyword evidence="1" id="KW-0677">Repeat</keyword>
<dbReference type="OrthoDB" id="10250130at2759"/>
<reference evidence="4 5" key="1">
    <citation type="journal article" date="2015" name="BMC Genomics">
        <title>Gene expression during zombie ant biting behavior reflects the complexity underlying fungal parasitic behavioral manipulation.</title>
        <authorList>
            <person name="de Bekker C."/>
            <person name="Ohm R.A."/>
            <person name="Loreto R.G."/>
            <person name="Sebastian A."/>
            <person name="Albert I."/>
            <person name="Merrow M."/>
            <person name="Brachmann A."/>
            <person name="Hughes D.P."/>
        </authorList>
    </citation>
    <scope>NUCLEOTIDE SEQUENCE [LARGE SCALE GENOMIC DNA]</scope>
    <source>
        <strain evidence="4 5">SC16a</strain>
    </source>
</reference>
<dbReference type="Proteomes" id="UP000037136">
    <property type="component" value="Unassembled WGS sequence"/>
</dbReference>
<dbReference type="SUPFAM" id="SSF117281">
    <property type="entry name" value="Kelch motif"/>
    <property type="match status" value="1"/>
</dbReference>
<dbReference type="Gene3D" id="2.120.10.80">
    <property type="entry name" value="Kelch-type beta propeller"/>
    <property type="match status" value="2"/>
</dbReference>
<comment type="caution">
    <text evidence="4">The sequence shown here is derived from an EMBL/GenBank/DDBJ whole genome shotgun (WGS) entry which is preliminary data.</text>
</comment>
<evidence type="ECO:0000313" key="5">
    <source>
        <dbReference type="Proteomes" id="UP000037136"/>
    </source>
</evidence>
<evidence type="ECO:0000256" key="2">
    <source>
        <dbReference type="ARBA" id="ARBA00023004"/>
    </source>
</evidence>
<organism evidence="4 5">
    <name type="scientific">Ophiocordyceps unilateralis</name>
    <name type="common">Zombie-ant fungus</name>
    <name type="synonym">Torrubia unilateralis</name>
    <dbReference type="NCBI Taxonomy" id="268505"/>
    <lineage>
        <taxon>Eukaryota</taxon>
        <taxon>Fungi</taxon>
        <taxon>Dikarya</taxon>
        <taxon>Ascomycota</taxon>
        <taxon>Pezizomycotina</taxon>
        <taxon>Sordariomycetes</taxon>
        <taxon>Hypocreomycetidae</taxon>
        <taxon>Hypocreales</taxon>
        <taxon>Ophiocordycipitaceae</taxon>
        <taxon>Ophiocordyceps</taxon>
    </lineage>
</organism>
<dbReference type="Pfam" id="PF24681">
    <property type="entry name" value="Kelch_KLHDC2_KLHL20_DRC7"/>
    <property type="match status" value="1"/>
</dbReference>
<dbReference type="AlphaFoldDB" id="A0A2A9PGX3"/>
<accession>A0A2A9PGX3</accession>
<dbReference type="GO" id="GO:0019760">
    <property type="term" value="P:glucosinolate metabolic process"/>
    <property type="evidence" value="ECO:0007669"/>
    <property type="project" value="UniProtKB-ARBA"/>
</dbReference>
<feature type="compositionally biased region" description="Pro residues" evidence="3">
    <location>
        <begin position="107"/>
        <end position="133"/>
    </location>
</feature>
<evidence type="ECO:0000313" key="4">
    <source>
        <dbReference type="EMBL" id="PFH60153.1"/>
    </source>
</evidence>
<protein>
    <submittedName>
        <fullName evidence="4">Uncharacterized protein</fullName>
    </submittedName>
</protein>
<keyword evidence="5" id="KW-1185">Reference proteome</keyword>
<dbReference type="EMBL" id="LAZP02000147">
    <property type="protein sequence ID" value="PFH60153.1"/>
    <property type="molecule type" value="Genomic_DNA"/>
</dbReference>
<feature type="compositionally biased region" description="Low complexity" evidence="3">
    <location>
        <begin position="97"/>
        <end position="106"/>
    </location>
</feature>
<evidence type="ECO:0000256" key="1">
    <source>
        <dbReference type="ARBA" id="ARBA00022737"/>
    </source>
</evidence>
<proteinExistence type="predicted"/>
<feature type="compositionally biased region" description="Low complexity" evidence="3">
    <location>
        <begin position="153"/>
        <end position="166"/>
    </location>
</feature>
<dbReference type="PANTHER" id="PTHR47435">
    <property type="entry name" value="KELCH REPEAT PROTEIN (AFU_ORTHOLOGUE AFUA_5G12780)"/>
    <property type="match status" value="1"/>
</dbReference>